<proteinExistence type="predicted"/>
<dbReference type="InterPro" id="IPR018891">
    <property type="entry name" value="AIPR_C"/>
</dbReference>
<dbReference type="Pfam" id="PF10592">
    <property type="entry name" value="AIPR"/>
    <property type="match status" value="1"/>
</dbReference>
<organism evidence="3">
    <name type="scientific">Bradyrhizobium diazoefficiens</name>
    <dbReference type="NCBI Taxonomy" id="1355477"/>
    <lineage>
        <taxon>Bacteria</taxon>
        <taxon>Pseudomonadati</taxon>
        <taxon>Pseudomonadota</taxon>
        <taxon>Alphaproteobacteria</taxon>
        <taxon>Hyphomicrobiales</taxon>
        <taxon>Nitrobacteraceae</taxon>
        <taxon>Bradyrhizobium</taxon>
    </lineage>
</organism>
<reference evidence="2" key="1">
    <citation type="submission" date="2020-05" db="EMBL/GenBank/DDBJ databases">
        <title>Complete genome sequence of Bradyrhizobium diazoefficiens XF2 isolated from soybean nodule.</title>
        <authorList>
            <person name="Noda R."/>
            <person name="Kakizaki K."/>
            <person name="Minamisawa K."/>
        </authorList>
    </citation>
    <scope>NUCLEOTIDE SEQUENCE</scope>
    <source>
        <strain evidence="2">XF2</strain>
    </source>
</reference>
<protein>
    <recommendedName>
        <fullName evidence="1">Abortive phage infection protein C-terminal domain-containing protein</fullName>
    </recommendedName>
</protein>
<accession>A0A810CCQ4</accession>
<reference evidence="3" key="2">
    <citation type="submission" date="2020-05" db="EMBL/GenBank/DDBJ databases">
        <title>Complete genome sequence of Bradyrhizobium diazoefficiens XF9 isolated from soybean nodule.</title>
        <authorList>
            <person name="Noda R."/>
            <person name="Kakizaki K."/>
            <person name="Minamisawa K."/>
        </authorList>
    </citation>
    <scope>NUCLEOTIDE SEQUENCE</scope>
    <source>
        <strain evidence="3">XF9</strain>
    </source>
</reference>
<dbReference type="EMBL" id="AP023098">
    <property type="protein sequence ID" value="BCE85021.1"/>
    <property type="molecule type" value="Genomic_DNA"/>
</dbReference>
<sequence length="713" mass="83074">MRGKALYPTRQKENLLRGLVDDLNETKDQKGLTYYAAFREVALSWLGYSQDEAPTIIDGANDRGFDAYRISRSEIDLFQFKSQDFQKTKTLTSPADGQLIADIPRIVSFLQSSDFSKEVKSRRLKTFIGQLQTTLQSVPEEEIVLLRLNLVVLFDGLTLAAQNELELHRKQNGIIKILGREVMLEIDVYDIDRLLASKWRETNSQWVDATGQHSDWLTFHYQSKGSAYINDKTSLILYVRARDLIDAYRRFGYQIFEANVRCEITKSQVNDAIRQQVATEKGIDEFKLLNNGITIICANRKQPNNGRLDVMQPQIVNGLQTITSLFEAYDSLSGEMQEYFDEKCFVLARLYDQQTIQDVPKLVRATNNQNKMEQRNLRSNDQDQISFERDFAKLTWFYERKDFAWTAFERSPNQWTTLKRYKDRDFKVAGRQGRPTIRRVDNQDIGQHWLAFIGHVDDAAQRRRLIFEDDKYYTRIFLSRVSKPAFDYQFQFTDPRAEEETVLSAPSAEALLLAHLTYRLAKENVLTSAKAREKIIVERRLGNLPDDEIDQRLTRDPDYIKSLALSAGTFLFTELCGFLFLRAFGLDFYNKAALGLLNQTDMEPIYRSLNFETIKQKISGEELKSNDLFAMLWLLFEHIVLSELAESDQWRNAFFTESSKPRIMYRESTRRRLLERVVTLDEISSKRPLNYPFSVHFDKIGIINHIKRIVKAR</sequence>
<gene>
    <name evidence="2" type="ORF">XF2B_40740</name>
    <name evidence="3" type="ORF">XF9B_64420</name>
</gene>
<name>A0A810CCQ4_9BRAD</name>
<dbReference type="AlphaFoldDB" id="A0A810CCQ4"/>
<evidence type="ECO:0000313" key="2">
    <source>
        <dbReference type="EMBL" id="BCE30305.1"/>
    </source>
</evidence>
<dbReference type="EMBL" id="AP023092">
    <property type="protein sequence ID" value="BCE30305.1"/>
    <property type="molecule type" value="Genomic_DNA"/>
</dbReference>
<evidence type="ECO:0000313" key="3">
    <source>
        <dbReference type="EMBL" id="BCE85021.1"/>
    </source>
</evidence>
<evidence type="ECO:0000259" key="1">
    <source>
        <dbReference type="Pfam" id="PF10592"/>
    </source>
</evidence>
<feature type="domain" description="Abortive phage infection protein C-terminal" evidence="1">
    <location>
        <begin position="256"/>
        <end position="479"/>
    </location>
</feature>